<accession>A0ABV9JFV5</accession>
<sequence>MTEAQYMSKEGMLEYGDDPSTMKQYLEYAYMNEPVLEEKVATEYHDSKPAPYYGAMSVGNSPLAQNLRATRQTVTGVIKQNIASFKLSASHHNVASTQTQTKNKSKTKALIGGCLQVWH</sequence>
<protein>
    <submittedName>
        <fullName evidence="1">Uncharacterized protein</fullName>
    </submittedName>
</protein>
<evidence type="ECO:0000313" key="2">
    <source>
        <dbReference type="Proteomes" id="UP001595987"/>
    </source>
</evidence>
<evidence type="ECO:0000313" key="1">
    <source>
        <dbReference type="EMBL" id="MFC4652189.1"/>
    </source>
</evidence>
<comment type="caution">
    <text evidence="1">The sequence shown here is derived from an EMBL/GenBank/DDBJ whole genome shotgun (WGS) entry which is preliminary data.</text>
</comment>
<dbReference type="Proteomes" id="UP001595987">
    <property type="component" value="Unassembled WGS sequence"/>
</dbReference>
<organism evidence="1 2">
    <name type="scientific">Lactococcus nasutitermitis</name>
    <dbReference type="NCBI Taxonomy" id="1652957"/>
    <lineage>
        <taxon>Bacteria</taxon>
        <taxon>Bacillati</taxon>
        <taxon>Bacillota</taxon>
        <taxon>Bacilli</taxon>
        <taxon>Lactobacillales</taxon>
        <taxon>Streptococcaceae</taxon>
        <taxon>Lactococcus</taxon>
    </lineage>
</organism>
<proteinExistence type="predicted"/>
<name>A0ABV9JFV5_9LACT</name>
<reference evidence="2" key="1">
    <citation type="journal article" date="2019" name="Int. J. Syst. Evol. Microbiol.">
        <title>The Global Catalogue of Microorganisms (GCM) 10K type strain sequencing project: providing services to taxonomists for standard genome sequencing and annotation.</title>
        <authorList>
            <consortium name="The Broad Institute Genomics Platform"/>
            <consortium name="The Broad Institute Genome Sequencing Center for Infectious Disease"/>
            <person name="Wu L."/>
            <person name="Ma J."/>
        </authorList>
    </citation>
    <scope>NUCLEOTIDE SEQUENCE [LARGE SCALE GENOMIC DNA]</scope>
    <source>
        <strain evidence="2">CCUG 63287</strain>
    </source>
</reference>
<dbReference type="EMBL" id="JBHSGD010000005">
    <property type="protein sequence ID" value="MFC4652189.1"/>
    <property type="molecule type" value="Genomic_DNA"/>
</dbReference>
<keyword evidence="2" id="KW-1185">Reference proteome</keyword>
<dbReference type="RefSeq" id="WP_213535502.1">
    <property type="nucleotide sequence ID" value="NZ_BOVQ01000004.1"/>
</dbReference>
<gene>
    <name evidence="1" type="ORF">ACFO26_04645</name>
</gene>